<gene>
    <name evidence="2" type="ORF">Ptr86124_004921</name>
    <name evidence="1" type="ORF">PtrM4_081810</name>
</gene>
<proteinExistence type="predicted"/>
<reference evidence="1" key="1">
    <citation type="journal article" date="2018" name="BMC Genomics">
        <title>Comparative genomics of the wheat fungal pathogen Pyrenophora tritici-repentis reveals chromosomal variations and genome plasticity.</title>
        <authorList>
            <person name="Moolhuijzen P."/>
            <person name="See P.T."/>
            <person name="Hane J.K."/>
            <person name="Shi G."/>
            <person name="Liu Z."/>
            <person name="Oliver R.P."/>
            <person name="Moffat C.S."/>
        </authorList>
    </citation>
    <scope>NUCLEOTIDE SEQUENCE [LARGE SCALE GENOMIC DNA]</scope>
    <source>
        <strain evidence="1">M4</strain>
    </source>
</reference>
<protein>
    <submittedName>
        <fullName evidence="1">Uncharacterized protein</fullName>
    </submittedName>
</protein>
<evidence type="ECO:0000313" key="2">
    <source>
        <dbReference type="EMBL" id="KAI1516384.1"/>
    </source>
</evidence>
<comment type="caution">
    <text evidence="1">The sequence shown here is derived from an EMBL/GenBank/DDBJ whole genome shotgun (WGS) entry which is preliminary data.</text>
</comment>
<evidence type="ECO:0000313" key="3">
    <source>
        <dbReference type="Proteomes" id="UP000245464"/>
    </source>
</evidence>
<organism evidence="1 3">
    <name type="scientific">Pyrenophora tritici-repentis</name>
    <dbReference type="NCBI Taxonomy" id="45151"/>
    <lineage>
        <taxon>Eukaryota</taxon>
        <taxon>Fungi</taxon>
        <taxon>Dikarya</taxon>
        <taxon>Ascomycota</taxon>
        <taxon>Pezizomycotina</taxon>
        <taxon>Dothideomycetes</taxon>
        <taxon>Pleosporomycetidae</taxon>
        <taxon>Pleosporales</taxon>
        <taxon>Pleosporineae</taxon>
        <taxon>Pleosporaceae</taxon>
        <taxon>Pyrenophora</taxon>
    </lineage>
</organism>
<reference evidence="2" key="3">
    <citation type="journal article" date="2022" name="bioRxiv">
        <title>A global pangenome for the wheat fungal pathogen Pyrenophora tritici-repentis and prediction of effector protein structural homology.</title>
        <authorList>
            <person name="Moolhuijzen P."/>
            <person name="See P.T."/>
            <person name="Shi G."/>
            <person name="Powell H.R."/>
            <person name="Cockram J."/>
            <person name="Jorgensen L.N."/>
            <person name="Benslimane H."/>
            <person name="Strelkov S.E."/>
            <person name="Turner J."/>
            <person name="Liu Z."/>
            <person name="Moffat C.S."/>
        </authorList>
    </citation>
    <scope>NUCLEOTIDE SEQUENCE</scope>
    <source>
        <strain evidence="2">86-124</strain>
    </source>
</reference>
<accession>A0A2W1FMJ2</accession>
<dbReference type="Proteomes" id="UP000245464">
    <property type="component" value="Chromosome 3"/>
</dbReference>
<dbReference type="AlphaFoldDB" id="A0A2W1FMJ2"/>
<evidence type="ECO:0000313" key="4">
    <source>
        <dbReference type="Proteomes" id="UP000249757"/>
    </source>
</evidence>
<evidence type="ECO:0000313" key="1">
    <source>
        <dbReference type="EMBL" id="KAF7573276.1"/>
    </source>
</evidence>
<name>A0A2W1FMJ2_9PLEO</name>
<dbReference type="EMBL" id="NRDI02000005">
    <property type="protein sequence ID" value="KAI1516384.1"/>
    <property type="molecule type" value="Genomic_DNA"/>
</dbReference>
<keyword evidence="4" id="KW-1185">Reference proteome</keyword>
<sequence>MVVVCEALIHHHQAGKPIRVKNIFHRTGWRFMLYIRGIHQFVIAITRISPFYFVWRIIWGVSSFVRHQDFDIKDFYDNSPFRNTISRTWINLLCKDGTSGWSFFWYLYFFCAENQADFMNDYREA</sequence>
<reference evidence="4" key="4">
    <citation type="journal article" date="2022" name="Microb. Genom.">
        <title>A global pangenome for the wheat fungal pathogen Pyrenophora tritici-repentis and prediction of effector protein structural homology.</title>
        <authorList>
            <person name="Moolhuijzen P.M."/>
            <person name="See P.T."/>
            <person name="Shi G."/>
            <person name="Powell H.R."/>
            <person name="Cockram J."/>
            <person name="Jorgensen L.N."/>
            <person name="Benslimane H."/>
            <person name="Strelkov S.E."/>
            <person name="Turner J."/>
            <person name="Liu Z."/>
            <person name="Moffat C.S."/>
        </authorList>
    </citation>
    <scope>NUCLEOTIDE SEQUENCE [LARGE SCALE GENOMIC DNA]</scope>
</reference>
<dbReference type="EMBL" id="NQIK02000003">
    <property type="protein sequence ID" value="KAF7573276.1"/>
    <property type="molecule type" value="Genomic_DNA"/>
</dbReference>
<dbReference type="Proteomes" id="UP000249757">
    <property type="component" value="Unassembled WGS sequence"/>
</dbReference>
<dbReference type="OrthoDB" id="5154014at2759"/>
<reference evidence="2" key="2">
    <citation type="submission" date="2021-05" db="EMBL/GenBank/DDBJ databases">
        <authorList>
            <person name="Moolhuijzen P.M."/>
            <person name="Moffat C.S."/>
        </authorList>
    </citation>
    <scope>NUCLEOTIDE SEQUENCE</scope>
    <source>
        <strain evidence="2">86-124</strain>
    </source>
</reference>